<dbReference type="EMBL" id="PXYV01000006">
    <property type="protein sequence ID" value="PSR23383.1"/>
    <property type="molecule type" value="Genomic_DNA"/>
</dbReference>
<dbReference type="InterPro" id="IPR031807">
    <property type="entry name" value="HicB-like"/>
</dbReference>
<reference evidence="2 3" key="1">
    <citation type="journal article" date="2014" name="BMC Genomics">
        <title>Comparison of environmental and isolate Sulfobacillus genomes reveals diverse carbon, sulfur, nitrogen, and hydrogen metabolisms.</title>
        <authorList>
            <person name="Justice N.B."/>
            <person name="Norman A."/>
            <person name="Brown C.T."/>
            <person name="Singh A."/>
            <person name="Thomas B.C."/>
            <person name="Banfield J.F."/>
        </authorList>
    </citation>
    <scope>NUCLEOTIDE SEQUENCE [LARGE SCALE GENOMIC DNA]</scope>
    <source>
        <strain evidence="2">AMDSBA3</strain>
    </source>
</reference>
<protein>
    <recommendedName>
        <fullName evidence="1">HicB-like antitoxin of toxin-antitoxin system domain-containing protein</fullName>
    </recommendedName>
</protein>
<proteinExistence type="predicted"/>
<dbReference type="InterPro" id="IPR051404">
    <property type="entry name" value="TA_system_antitoxin"/>
</dbReference>
<evidence type="ECO:0000313" key="2">
    <source>
        <dbReference type="EMBL" id="PSR23383.1"/>
    </source>
</evidence>
<organism evidence="2 3">
    <name type="scientific">Sulfobacillus acidophilus</name>
    <dbReference type="NCBI Taxonomy" id="53633"/>
    <lineage>
        <taxon>Bacteria</taxon>
        <taxon>Bacillati</taxon>
        <taxon>Bacillota</taxon>
        <taxon>Clostridia</taxon>
        <taxon>Eubacteriales</taxon>
        <taxon>Clostridiales Family XVII. Incertae Sedis</taxon>
        <taxon>Sulfobacillus</taxon>
    </lineage>
</organism>
<dbReference type="InterPro" id="IPR035069">
    <property type="entry name" value="TTHA1013/TTHA0281-like"/>
</dbReference>
<name>A0A2T2WMD2_9FIRM</name>
<sequence length="70" mass="7531">MARYTVVVERGDGEFFAYVPALPGCTSVGQTQCQALDNVVDAIHLTLGYLAEQGIPMLDSVETIAQVEID</sequence>
<dbReference type="PANTHER" id="PTHR34504">
    <property type="entry name" value="ANTITOXIN HICB"/>
    <property type="match status" value="1"/>
</dbReference>
<gene>
    <name evidence="2" type="ORF">C7B45_03470</name>
</gene>
<feature type="domain" description="HicB-like antitoxin of toxin-antitoxin system" evidence="1">
    <location>
        <begin position="4"/>
        <end position="64"/>
    </location>
</feature>
<dbReference type="Gene3D" id="3.30.160.250">
    <property type="match status" value="1"/>
</dbReference>
<evidence type="ECO:0000259" key="1">
    <source>
        <dbReference type="Pfam" id="PF15919"/>
    </source>
</evidence>
<dbReference type="PANTHER" id="PTHR34504:SF2">
    <property type="entry name" value="UPF0150 PROTEIN SSL0259"/>
    <property type="match status" value="1"/>
</dbReference>
<evidence type="ECO:0000313" key="3">
    <source>
        <dbReference type="Proteomes" id="UP000241848"/>
    </source>
</evidence>
<dbReference type="SUPFAM" id="SSF143100">
    <property type="entry name" value="TTHA1013/TTHA0281-like"/>
    <property type="match status" value="1"/>
</dbReference>
<dbReference type="AlphaFoldDB" id="A0A2T2WMD2"/>
<accession>A0A2T2WMD2</accession>
<dbReference type="Proteomes" id="UP000241848">
    <property type="component" value="Unassembled WGS sequence"/>
</dbReference>
<dbReference type="Pfam" id="PF15919">
    <property type="entry name" value="HicB_lk_antitox"/>
    <property type="match status" value="1"/>
</dbReference>
<comment type="caution">
    <text evidence="2">The sequence shown here is derived from an EMBL/GenBank/DDBJ whole genome shotgun (WGS) entry which is preliminary data.</text>
</comment>